<evidence type="ECO:0000256" key="7">
    <source>
        <dbReference type="SAM" id="Phobius"/>
    </source>
</evidence>
<dbReference type="GO" id="GO:0004252">
    <property type="term" value="F:serine-type endopeptidase activity"/>
    <property type="evidence" value="ECO:0007669"/>
    <property type="project" value="InterPro"/>
</dbReference>
<feature type="transmembrane region" description="Helical" evidence="7">
    <location>
        <begin position="45"/>
        <end position="67"/>
    </location>
</feature>
<dbReference type="InterPro" id="IPR022764">
    <property type="entry name" value="Peptidase_S54_rhomboid_dom"/>
</dbReference>
<gene>
    <name evidence="9" type="ORF">ENU96_09120</name>
</gene>
<evidence type="ECO:0000256" key="6">
    <source>
        <dbReference type="ARBA" id="ARBA00023136"/>
    </source>
</evidence>
<comment type="caution">
    <text evidence="9">The sequence shown here is derived from an EMBL/GenBank/DDBJ whole genome shotgun (WGS) entry which is preliminary data.</text>
</comment>
<dbReference type="GO" id="GO:0006508">
    <property type="term" value="P:proteolysis"/>
    <property type="evidence" value="ECO:0007669"/>
    <property type="project" value="UniProtKB-KW"/>
</dbReference>
<keyword evidence="9" id="KW-0645">Protease</keyword>
<organism evidence="9">
    <name type="scientific">Candidatus Caldatribacterium californiense</name>
    <dbReference type="NCBI Taxonomy" id="1454726"/>
    <lineage>
        <taxon>Bacteria</taxon>
        <taxon>Pseudomonadati</taxon>
        <taxon>Atribacterota</taxon>
        <taxon>Atribacteria</taxon>
        <taxon>Atribacterales</taxon>
        <taxon>Candidatus Caldatribacteriaceae</taxon>
        <taxon>Candidatus Caldatribacterium</taxon>
    </lineage>
</organism>
<feature type="transmembrane region" description="Helical" evidence="7">
    <location>
        <begin position="162"/>
        <end position="184"/>
    </location>
</feature>
<dbReference type="PANTHER" id="PTHR43731:SF14">
    <property type="entry name" value="PRESENILIN-ASSOCIATED RHOMBOID-LIKE PROTEIN, MITOCHONDRIAL"/>
    <property type="match status" value="1"/>
</dbReference>
<dbReference type="SUPFAM" id="SSF144091">
    <property type="entry name" value="Rhomboid-like"/>
    <property type="match status" value="1"/>
</dbReference>
<keyword evidence="6 7" id="KW-0472">Membrane</keyword>
<evidence type="ECO:0000313" key="9">
    <source>
        <dbReference type="EMBL" id="HGI75819.1"/>
    </source>
</evidence>
<feature type="transmembrane region" description="Helical" evidence="7">
    <location>
        <begin position="79"/>
        <end position="99"/>
    </location>
</feature>
<sequence>MLYPVIVFNLVFFVATVASGGFTLSNLLRLGAKYGPLIASGEWQRLLICIFLHGNIWHLFFNTYALFQLGRLVEGIYGYRKFFMAYVLSGLSGSFLSYLLNFRQIGVGASGAIFGLAGLLFAGGLKYRNTSLHRLGMGILPFIFINLLIGFTFPAIDNAAHVGGLLAGMGLGWVLAPGFSALPWKRWGERVLYGACIVFVALSIATFFLPGLSQRAVSLESVIAFHNQVRDILVTIEGGEVPSRYAVESLHPPDREARKIKELLKRFLEEGNGERLEEVEEAFLRWRRNVLRKYEGIVFERESE</sequence>
<dbReference type="InterPro" id="IPR050925">
    <property type="entry name" value="Rhomboid_protease_S54"/>
</dbReference>
<dbReference type="Pfam" id="PF01694">
    <property type="entry name" value="Rhomboid"/>
    <property type="match status" value="1"/>
</dbReference>
<feature type="transmembrane region" description="Helical" evidence="7">
    <location>
        <begin position="7"/>
        <end position="25"/>
    </location>
</feature>
<proteinExistence type="inferred from homology"/>
<evidence type="ECO:0000259" key="8">
    <source>
        <dbReference type="Pfam" id="PF01694"/>
    </source>
</evidence>
<dbReference type="PANTHER" id="PTHR43731">
    <property type="entry name" value="RHOMBOID PROTEASE"/>
    <property type="match status" value="1"/>
</dbReference>
<dbReference type="InterPro" id="IPR035952">
    <property type="entry name" value="Rhomboid-like_sf"/>
</dbReference>
<evidence type="ECO:0000256" key="3">
    <source>
        <dbReference type="ARBA" id="ARBA00022692"/>
    </source>
</evidence>
<evidence type="ECO:0000256" key="2">
    <source>
        <dbReference type="ARBA" id="ARBA00009045"/>
    </source>
</evidence>
<evidence type="ECO:0000256" key="1">
    <source>
        <dbReference type="ARBA" id="ARBA00004141"/>
    </source>
</evidence>
<dbReference type="AlphaFoldDB" id="A0A7V3YNF7"/>
<dbReference type="Gene3D" id="1.20.1540.10">
    <property type="entry name" value="Rhomboid-like"/>
    <property type="match status" value="1"/>
</dbReference>
<name>A0A7V3YNF7_9BACT</name>
<comment type="subcellular location">
    <subcellularLocation>
        <location evidence="1">Membrane</location>
        <topology evidence="1">Multi-pass membrane protein</topology>
    </subcellularLocation>
</comment>
<keyword evidence="3 7" id="KW-0812">Transmembrane</keyword>
<evidence type="ECO:0000256" key="5">
    <source>
        <dbReference type="ARBA" id="ARBA00022989"/>
    </source>
</evidence>
<comment type="similarity">
    <text evidence="2">Belongs to the peptidase S54 family.</text>
</comment>
<keyword evidence="4" id="KW-0378">Hydrolase</keyword>
<reference evidence="9" key="1">
    <citation type="journal article" date="2020" name="mSystems">
        <title>Genome- and Community-Level Interaction Insights into Carbon Utilization and Element Cycling Functions of Hydrothermarchaeota in Hydrothermal Sediment.</title>
        <authorList>
            <person name="Zhou Z."/>
            <person name="Liu Y."/>
            <person name="Xu W."/>
            <person name="Pan J."/>
            <person name="Luo Z.H."/>
            <person name="Li M."/>
        </authorList>
    </citation>
    <scope>NUCLEOTIDE SEQUENCE [LARGE SCALE GENOMIC DNA]</scope>
    <source>
        <strain evidence="9">SpSt-716</strain>
    </source>
</reference>
<accession>A0A7V3YNF7</accession>
<feature type="transmembrane region" description="Helical" evidence="7">
    <location>
        <begin position="105"/>
        <end position="125"/>
    </location>
</feature>
<feature type="domain" description="Peptidase S54 rhomboid" evidence="8">
    <location>
        <begin position="41"/>
        <end position="176"/>
    </location>
</feature>
<dbReference type="GO" id="GO:0016020">
    <property type="term" value="C:membrane"/>
    <property type="evidence" value="ECO:0007669"/>
    <property type="project" value="UniProtKB-SubCell"/>
</dbReference>
<protein>
    <submittedName>
        <fullName evidence="9">Rhomboid family intramembrane serine protease</fullName>
    </submittedName>
</protein>
<keyword evidence="5 7" id="KW-1133">Transmembrane helix</keyword>
<feature type="transmembrane region" description="Helical" evidence="7">
    <location>
        <begin position="137"/>
        <end position="156"/>
    </location>
</feature>
<evidence type="ECO:0000256" key="4">
    <source>
        <dbReference type="ARBA" id="ARBA00022801"/>
    </source>
</evidence>
<dbReference type="EMBL" id="DTEN01000368">
    <property type="protein sequence ID" value="HGI75819.1"/>
    <property type="molecule type" value="Genomic_DNA"/>
</dbReference>
<feature type="transmembrane region" description="Helical" evidence="7">
    <location>
        <begin position="191"/>
        <end position="212"/>
    </location>
</feature>